<evidence type="ECO:0000313" key="7">
    <source>
        <dbReference type="Proteomes" id="UP001515683"/>
    </source>
</evidence>
<dbReference type="EMBL" id="VWXF01000005">
    <property type="protein sequence ID" value="NIF22756.1"/>
    <property type="molecule type" value="Genomic_DNA"/>
</dbReference>
<organism evidence="6 7">
    <name type="scientific">Candidatus Pantoea multigeneris</name>
    <dbReference type="NCBI Taxonomy" id="2608357"/>
    <lineage>
        <taxon>Bacteria</taxon>
        <taxon>Pseudomonadati</taxon>
        <taxon>Pseudomonadota</taxon>
        <taxon>Gammaproteobacteria</taxon>
        <taxon>Enterobacterales</taxon>
        <taxon>Erwiniaceae</taxon>
        <taxon>Pantoea</taxon>
    </lineage>
</organism>
<gene>
    <name evidence="6" type="ORF">F3J40_14255</name>
</gene>
<dbReference type="Pfam" id="PF00126">
    <property type="entry name" value="HTH_1"/>
    <property type="match status" value="1"/>
</dbReference>
<keyword evidence="3" id="KW-0238">DNA-binding</keyword>
<dbReference type="Gene3D" id="1.10.10.10">
    <property type="entry name" value="Winged helix-like DNA-binding domain superfamily/Winged helix DNA-binding domain"/>
    <property type="match status" value="1"/>
</dbReference>
<evidence type="ECO:0000256" key="2">
    <source>
        <dbReference type="ARBA" id="ARBA00023015"/>
    </source>
</evidence>
<dbReference type="InterPro" id="IPR005119">
    <property type="entry name" value="LysR_subst-bd"/>
</dbReference>
<keyword evidence="2" id="KW-0805">Transcription regulation</keyword>
<comment type="similarity">
    <text evidence="1">Belongs to the LysR transcriptional regulatory family.</text>
</comment>
<comment type="caution">
    <text evidence="6">The sequence shown here is derived from an EMBL/GenBank/DDBJ whole genome shotgun (WGS) entry which is preliminary data.</text>
</comment>
<accession>A0ABX0RBM2</accession>
<dbReference type="InterPro" id="IPR050950">
    <property type="entry name" value="HTH-type_LysR_regulators"/>
</dbReference>
<dbReference type="Gene3D" id="3.40.190.290">
    <property type="match status" value="1"/>
</dbReference>
<dbReference type="InterPro" id="IPR036388">
    <property type="entry name" value="WH-like_DNA-bd_sf"/>
</dbReference>
<dbReference type="PANTHER" id="PTHR30419">
    <property type="entry name" value="HTH-TYPE TRANSCRIPTIONAL REGULATOR YBHD"/>
    <property type="match status" value="1"/>
</dbReference>
<evidence type="ECO:0000256" key="3">
    <source>
        <dbReference type="ARBA" id="ARBA00023125"/>
    </source>
</evidence>
<dbReference type="PANTHER" id="PTHR30419:SF8">
    <property type="entry name" value="NITROGEN ASSIMILATION TRANSCRIPTIONAL ACTIVATOR-RELATED"/>
    <property type="match status" value="1"/>
</dbReference>
<dbReference type="Proteomes" id="UP001515683">
    <property type="component" value="Unassembled WGS sequence"/>
</dbReference>
<keyword evidence="7" id="KW-1185">Reference proteome</keyword>
<keyword evidence="4" id="KW-0804">Transcription</keyword>
<name>A0ABX0RBM2_9GAMM</name>
<dbReference type="InterPro" id="IPR036390">
    <property type="entry name" value="WH_DNA-bd_sf"/>
</dbReference>
<dbReference type="PROSITE" id="PS50931">
    <property type="entry name" value="HTH_LYSR"/>
    <property type="match status" value="1"/>
</dbReference>
<dbReference type="RefSeq" id="WP_017347310.1">
    <property type="nucleotide sequence ID" value="NZ_VWXF01000005.1"/>
</dbReference>
<dbReference type="InterPro" id="IPR000847">
    <property type="entry name" value="LysR_HTH_N"/>
</dbReference>
<dbReference type="PRINTS" id="PR00039">
    <property type="entry name" value="HTHLYSR"/>
</dbReference>
<evidence type="ECO:0000313" key="6">
    <source>
        <dbReference type="EMBL" id="NIF22756.1"/>
    </source>
</evidence>
<sequence>MDVRALRYFTEVVRQQSFTRAAQKLFVTQPTISKMLRQLEEELGCTLLLRDGRRLHLTDSGQAVYQRGLAILQEFHQLEAQIGDINQLKTGDLRLGIPPMVGMQIAGSVSAFRRRYPGVSLTISEFGGLTVQQAVLAGSLDIALTALPVDEDLPLNTLPLMHHPLCALLPRHEHWLARSSVTLRELAAHPLLIFNEEFSLNRQLMKAFQRQNLTPEIAVRSGQWDFLAAMVQAEMGVAILPEPICQRLDEQSLLWLPLESELKWSLGLIWREGSYLSRSAQAWIDCCREYWPGEAPRLSLLNKDSE</sequence>
<evidence type="ECO:0000256" key="4">
    <source>
        <dbReference type="ARBA" id="ARBA00023163"/>
    </source>
</evidence>
<dbReference type="CDD" id="cd08438">
    <property type="entry name" value="PBP2_CidR"/>
    <property type="match status" value="1"/>
</dbReference>
<evidence type="ECO:0000256" key="1">
    <source>
        <dbReference type="ARBA" id="ARBA00009437"/>
    </source>
</evidence>
<proteinExistence type="inferred from homology"/>
<feature type="domain" description="HTH lysR-type" evidence="5">
    <location>
        <begin position="1"/>
        <end position="58"/>
    </location>
</feature>
<reference evidence="6 7" key="1">
    <citation type="journal article" date="2019" name="bioRxiv">
        <title>Bacteria contribute to plant secondary compound degradation in a generalist herbivore system.</title>
        <authorList>
            <person name="Francoeur C.B."/>
            <person name="Khadempour L."/>
            <person name="Moreira-Soto R.D."/>
            <person name="Gotting K."/>
            <person name="Book A.J."/>
            <person name="Pinto-Tomas A.A."/>
            <person name="Keefover-Ring K."/>
            <person name="Currie C.R."/>
        </authorList>
    </citation>
    <scope>NUCLEOTIDE SEQUENCE [LARGE SCALE GENOMIC DNA]</scope>
    <source>
        <strain evidence="6">Acro-835</strain>
    </source>
</reference>
<dbReference type="Pfam" id="PF03466">
    <property type="entry name" value="LysR_substrate"/>
    <property type="match status" value="1"/>
</dbReference>
<protein>
    <submittedName>
        <fullName evidence="6">LysR family transcriptional regulator</fullName>
    </submittedName>
</protein>
<evidence type="ECO:0000259" key="5">
    <source>
        <dbReference type="PROSITE" id="PS50931"/>
    </source>
</evidence>
<dbReference type="SUPFAM" id="SSF46785">
    <property type="entry name" value="Winged helix' DNA-binding domain"/>
    <property type="match status" value="1"/>
</dbReference>
<dbReference type="SUPFAM" id="SSF53850">
    <property type="entry name" value="Periplasmic binding protein-like II"/>
    <property type="match status" value="1"/>
</dbReference>